<dbReference type="RefSeq" id="WP_259096167.1">
    <property type="nucleotide sequence ID" value="NZ_BAAAZC010000024.1"/>
</dbReference>
<reference evidence="2" key="1">
    <citation type="journal article" date="2019" name="Int. J. Syst. Evol. Microbiol.">
        <title>The Global Catalogue of Microorganisms (GCM) 10K type strain sequencing project: providing services to taxonomists for standard genome sequencing and annotation.</title>
        <authorList>
            <consortium name="The Broad Institute Genomics Platform"/>
            <consortium name="The Broad Institute Genome Sequencing Center for Infectious Disease"/>
            <person name="Wu L."/>
            <person name="Ma J."/>
        </authorList>
    </citation>
    <scope>NUCLEOTIDE SEQUENCE [LARGE SCALE GENOMIC DNA]</scope>
    <source>
        <strain evidence="2">JCM 16601</strain>
    </source>
</reference>
<accession>A0ABP7Q8W1</accession>
<sequence>MDQEKLIQLTITKLMNEATAGELAKLDELTTDDAASSFFVQAMTDYFTAEYQHNDVDAPRLFKNIKEKLKEEKE</sequence>
<protein>
    <submittedName>
        <fullName evidence="1">Uncharacterized protein</fullName>
    </submittedName>
</protein>
<gene>
    <name evidence="1" type="ORF">GCM10022210_31970</name>
</gene>
<dbReference type="Proteomes" id="UP001500742">
    <property type="component" value="Unassembled WGS sequence"/>
</dbReference>
<evidence type="ECO:0000313" key="2">
    <source>
        <dbReference type="Proteomes" id="UP001500742"/>
    </source>
</evidence>
<organism evidence="1 2">
    <name type="scientific">Mucilaginibacter dorajii</name>
    <dbReference type="NCBI Taxonomy" id="692994"/>
    <lineage>
        <taxon>Bacteria</taxon>
        <taxon>Pseudomonadati</taxon>
        <taxon>Bacteroidota</taxon>
        <taxon>Sphingobacteriia</taxon>
        <taxon>Sphingobacteriales</taxon>
        <taxon>Sphingobacteriaceae</taxon>
        <taxon>Mucilaginibacter</taxon>
    </lineage>
</organism>
<comment type="caution">
    <text evidence="1">The sequence shown here is derived from an EMBL/GenBank/DDBJ whole genome shotgun (WGS) entry which is preliminary data.</text>
</comment>
<keyword evidence="2" id="KW-1185">Reference proteome</keyword>
<evidence type="ECO:0000313" key="1">
    <source>
        <dbReference type="EMBL" id="GAA3978577.1"/>
    </source>
</evidence>
<proteinExistence type="predicted"/>
<dbReference type="EMBL" id="BAAAZC010000024">
    <property type="protein sequence ID" value="GAA3978577.1"/>
    <property type="molecule type" value="Genomic_DNA"/>
</dbReference>
<name>A0ABP7Q8W1_9SPHI</name>